<keyword evidence="5 6" id="KW-0472">Membrane</keyword>
<evidence type="ECO:0000256" key="5">
    <source>
        <dbReference type="ARBA" id="ARBA00023136"/>
    </source>
</evidence>
<evidence type="ECO:0000256" key="4">
    <source>
        <dbReference type="ARBA" id="ARBA00022989"/>
    </source>
</evidence>
<dbReference type="EMBL" id="JPKZ01002897">
    <property type="protein sequence ID" value="KHN74546.1"/>
    <property type="molecule type" value="Genomic_DNA"/>
</dbReference>
<gene>
    <name evidence="7" type="ORF">Tcan_08599</name>
    <name evidence="8" type="ORF">TCNE_LOCUS7506</name>
</gene>
<dbReference type="OrthoDB" id="10052506at2759"/>
<dbReference type="EMBL" id="UYWY01019694">
    <property type="protein sequence ID" value="VDM38827.1"/>
    <property type="molecule type" value="Genomic_DNA"/>
</dbReference>
<evidence type="ECO:0000256" key="1">
    <source>
        <dbReference type="ARBA" id="ARBA00004167"/>
    </source>
</evidence>
<evidence type="ECO:0000256" key="3">
    <source>
        <dbReference type="ARBA" id="ARBA00022692"/>
    </source>
</evidence>
<comment type="subcellular location">
    <subcellularLocation>
        <location evidence="1">Membrane</location>
        <topology evidence="1">Single-pass membrane protein</topology>
    </subcellularLocation>
</comment>
<keyword evidence="3 6" id="KW-0812">Transmembrane</keyword>
<evidence type="ECO:0000313" key="7">
    <source>
        <dbReference type="EMBL" id="KHN74546.1"/>
    </source>
</evidence>
<protein>
    <submittedName>
        <fullName evidence="7">Uncharacterized protein</fullName>
    </submittedName>
</protein>
<dbReference type="Proteomes" id="UP000031036">
    <property type="component" value="Unassembled WGS sequence"/>
</dbReference>
<comment type="similarity">
    <text evidence="2">Belongs to the SMIM12 family.</text>
</comment>
<dbReference type="GO" id="GO:0016020">
    <property type="term" value="C:membrane"/>
    <property type="evidence" value="ECO:0007669"/>
    <property type="project" value="UniProtKB-SubCell"/>
</dbReference>
<dbReference type="Pfam" id="PF15990">
    <property type="entry name" value="UPF0767"/>
    <property type="match status" value="1"/>
</dbReference>
<reference evidence="7 9" key="1">
    <citation type="submission" date="2014-11" db="EMBL/GenBank/DDBJ databases">
        <title>Genetic blueprint of the zoonotic pathogen Toxocara canis.</title>
        <authorList>
            <person name="Zhu X.-Q."/>
            <person name="Korhonen P.K."/>
            <person name="Cai H."/>
            <person name="Young N.D."/>
            <person name="Nejsum P."/>
            <person name="von Samson-Himmelstjerna G."/>
            <person name="Boag P.R."/>
            <person name="Tan P."/>
            <person name="Li Q."/>
            <person name="Min J."/>
            <person name="Yang Y."/>
            <person name="Wang X."/>
            <person name="Fang X."/>
            <person name="Hall R.S."/>
            <person name="Hofmann A."/>
            <person name="Sternberg P.W."/>
            <person name="Jex A.R."/>
            <person name="Gasser R.B."/>
        </authorList>
    </citation>
    <scope>NUCLEOTIDE SEQUENCE [LARGE SCALE GENOMIC DNA]</scope>
    <source>
        <strain evidence="7">PN_DK_2014</strain>
    </source>
</reference>
<sequence length="98" mass="10923">MLLANDEAGTRVSSAIVLPFAAVVGTIGYFVEKQLSSRPKAIPYLETSVHDNRMRRQMELELDPEYRAEHTLKEEKTKIVPKSSLLLNTGRSGEAQHG</sequence>
<evidence type="ECO:0000313" key="9">
    <source>
        <dbReference type="Proteomes" id="UP000031036"/>
    </source>
</evidence>
<dbReference type="STRING" id="6265.A0A0B2UTW8"/>
<proteinExistence type="inferred from homology"/>
<evidence type="ECO:0000256" key="6">
    <source>
        <dbReference type="SAM" id="Phobius"/>
    </source>
</evidence>
<dbReference type="AlphaFoldDB" id="A0A0B2UTW8"/>
<dbReference type="OMA" id="WQISIAR"/>
<keyword evidence="4 6" id="KW-1133">Transmembrane helix</keyword>
<accession>A0A0B2UTW8</accession>
<organism evidence="7 9">
    <name type="scientific">Toxocara canis</name>
    <name type="common">Canine roundworm</name>
    <dbReference type="NCBI Taxonomy" id="6265"/>
    <lineage>
        <taxon>Eukaryota</taxon>
        <taxon>Metazoa</taxon>
        <taxon>Ecdysozoa</taxon>
        <taxon>Nematoda</taxon>
        <taxon>Chromadorea</taxon>
        <taxon>Rhabditida</taxon>
        <taxon>Spirurina</taxon>
        <taxon>Ascaridomorpha</taxon>
        <taxon>Ascaridoidea</taxon>
        <taxon>Toxocaridae</taxon>
        <taxon>Toxocara</taxon>
    </lineage>
</organism>
<evidence type="ECO:0000256" key="2">
    <source>
        <dbReference type="ARBA" id="ARBA00007304"/>
    </source>
</evidence>
<feature type="transmembrane region" description="Helical" evidence="6">
    <location>
        <begin position="12"/>
        <end position="31"/>
    </location>
</feature>
<reference evidence="8" key="2">
    <citation type="submission" date="2018-11" db="EMBL/GenBank/DDBJ databases">
        <authorList>
            <consortium name="Pathogen Informatics"/>
        </authorList>
    </citation>
    <scope>NUCLEOTIDE SEQUENCE [LARGE SCALE GENOMIC DNA]</scope>
</reference>
<name>A0A0B2UTW8_TOXCA</name>
<keyword evidence="9" id="KW-1185">Reference proteome</keyword>
<evidence type="ECO:0000313" key="8">
    <source>
        <dbReference type="EMBL" id="VDM38827.1"/>
    </source>
</evidence>
<dbReference type="InterPro" id="IPR031933">
    <property type="entry name" value="UPF0767"/>
</dbReference>